<dbReference type="AlphaFoldDB" id="A0A848ASU7"/>
<evidence type="ECO:0008006" key="3">
    <source>
        <dbReference type="Google" id="ProtNLM"/>
    </source>
</evidence>
<dbReference type="InterPro" id="IPR013320">
    <property type="entry name" value="ConA-like_dom_sf"/>
</dbReference>
<dbReference type="RefSeq" id="WP_168961276.1">
    <property type="nucleotide sequence ID" value="NZ_CALXNT010000088.1"/>
</dbReference>
<dbReference type="EMBL" id="JABAEW010000002">
    <property type="protein sequence ID" value="NMD85197.1"/>
    <property type="molecule type" value="Genomic_DNA"/>
</dbReference>
<reference evidence="1 2" key="1">
    <citation type="submission" date="2020-04" db="EMBL/GenBank/DDBJ databases">
        <authorList>
            <person name="Hitch T.C.A."/>
            <person name="Wylensek D."/>
            <person name="Clavel T."/>
        </authorList>
    </citation>
    <scope>NUCLEOTIDE SEQUENCE [LARGE SCALE GENOMIC DNA]</scope>
    <source>
        <strain evidence="1 2">COR2-253-APC-1A</strain>
    </source>
</reference>
<gene>
    <name evidence="1" type="ORF">HF882_01215</name>
</gene>
<organism evidence="1 2">
    <name type="scientific">Victivallis vadensis</name>
    <dbReference type="NCBI Taxonomy" id="172901"/>
    <lineage>
        <taxon>Bacteria</taxon>
        <taxon>Pseudomonadati</taxon>
        <taxon>Lentisphaerota</taxon>
        <taxon>Lentisphaeria</taxon>
        <taxon>Victivallales</taxon>
        <taxon>Victivallaceae</taxon>
        <taxon>Victivallis</taxon>
    </lineage>
</organism>
<accession>A0A848ASU7</accession>
<evidence type="ECO:0000313" key="1">
    <source>
        <dbReference type="EMBL" id="NMD85197.1"/>
    </source>
</evidence>
<dbReference type="Gene3D" id="2.60.120.200">
    <property type="match status" value="1"/>
</dbReference>
<dbReference type="Proteomes" id="UP000576225">
    <property type="component" value="Unassembled WGS sequence"/>
</dbReference>
<comment type="caution">
    <text evidence="1">The sequence shown here is derived from an EMBL/GenBank/DDBJ whole genome shotgun (WGS) entry which is preliminary data.</text>
</comment>
<proteinExistence type="predicted"/>
<evidence type="ECO:0000313" key="2">
    <source>
        <dbReference type="Proteomes" id="UP000576225"/>
    </source>
</evidence>
<sequence>MPISDRIRARIRASDCFFAILPDKGFSVLSPMNDKVFPVPGSNNTGNKDIDDGLATLNYNSLATGDAFDFISGRYGARFYANANLSGQTPHHTVIFRAFVTDLTSVDEYPYFYRVGFFFSGGTSYLDHANLTCSIEIDGQHRFYGIKSWACFQGADEFASGNSATRSAGALSKKYDRAEMSGRWLTVAATVDNETKTHQLFLNGEKVASTQRSSWTEDRNMFSMRDDNKACWLGHSYAMAEQTFLYSKVAWAACFSSVLSPEEIKYLSEE</sequence>
<dbReference type="SUPFAM" id="SSF49899">
    <property type="entry name" value="Concanavalin A-like lectins/glucanases"/>
    <property type="match status" value="1"/>
</dbReference>
<name>A0A848ASU7_9BACT</name>
<protein>
    <recommendedName>
        <fullName evidence="3">Concanavalin A-like lectin/glucanase superfamily protein</fullName>
    </recommendedName>
</protein>